<dbReference type="GeneID" id="63819598"/>
<proteinExistence type="predicted"/>
<feature type="region of interest" description="Disordered" evidence="1">
    <location>
        <begin position="50"/>
        <end position="108"/>
    </location>
</feature>
<accession>A0A165G542</accession>
<feature type="compositionally biased region" description="Basic and acidic residues" evidence="1">
    <location>
        <begin position="94"/>
        <end position="103"/>
    </location>
</feature>
<evidence type="ECO:0000313" key="2">
    <source>
        <dbReference type="EMBL" id="KZT09843.1"/>
    </source>
</evidence>
<feature type="compositionally biased region" description="Basic and acidic residues" evidence="1">
    <location>
        <begin position="75"/>
        <end position="87"/>
    </location>
</feature>
<dbReference type="EMBL" id="KV427610">
    <property type="protein sequence ID" value="KZT09843.1"/>
    <property type="molecule type" value="Genomic_DNA"/>
</dbReference>
<feature type="region of interest" description="Disordered" evidence="1">
    <location>
        <begin position="249"/>
        <end position="281"/>
    </location>
</feature>
<dbReference type="Proteomes" id="UP000076871">
    <property type="component" value="Unassembled WGS sequence"/>
</dbReference>
<reference evidence="2 3" key="1">
    <citation type="journal article" date="2016" name="Mol. Biol. Evol.">
        <title>Comparative Genomics of Early-Diverging Mushroom-Forming Fungi Provides Insights into the Origins of Lignocellulose Decay Capabilities.</title>
        <authorList>
            <person name="Nagy L.G."/>
            <person name="Riley R."/>
            <person name="Tritt A."/>
            <person name="Adam C."/>
            <person name="Daum C."/>
            <person name="Floudas D."/>
            <person name="Sun H."/>
            <person name="Yadav J.S."/>
            <person name="Pangilinan J."/>
            <person name="Larsson K.H."/>
            <person name="Matsuura K."/>
            <person name="Barry K."/>
            <person name="Labutti K."/>
            <person name="Kuo R."/>
            <person name="Ohm R.A."/>
            <person name="Bhattacharya S.S."/>
            <person name="Shirouzu T."/>
            <person name="Yoshinaga Y."/>
            <person name="Martin F.M."/>
            <person name="Grigoriev I.V."/>
            <person name="Hibbett D.S."/>
        </authorList>
    </citation>
    <scope>NUCLEOTIDE SEQUENCE [LARGE SCALE GENOMIC DNA]</scope>
    <source>
        <strain evidence="2 3">93-53</strain>
    </source>
</reference>
<feature type="compositionally biased region" description="Polar residues" evidence="1">
    <location>
        <begin position="54"/>
        <end position="65"/>
    </location>
</feature>
<protein>
    <submittedName>
        <fullName evidence="2">Uncharacterized protein</fullName>
    </submittedName>
</protein>
<gene>
    <name evidence="2" type="ORF">LAESUDRAFT_462280</name>
</gene>
<sequence>MTDKAAEFARLSSFFSCLASGDHRSISPEFIFKSSAPVVRTRAYSEASIPLRQAQAQANPSSFTDYSFPPPRASASREKTDAVRDDDAMAVDEQQPRSNEHVADPPPDLSAFAKRVADVLMESKSKYQPLPTNHRRRNTVTVDLRAGIDPETLSRNIKRRRTVAPQPDHSEDHPDGNDAGDVSMRCSSPSEMSDWDFQVPPSPATHGRQRTLSLRSTQSRETVMSEDAILKVDEEKALNFVSKICQKRLRQHRRQMSQADLMPPPPLPSEASPRKRRLSSD</sequence>
<feature type="compositionally biased region" description="Polar residues" evidence="1">
    <location>
        <begin position="210"/>
        <end position="220"/>
    </location>
</feature>
<evidence type="ECO:0000256" key="1">
    <source>
        <dbReference type="SAM" id="MobiDB-lite"/>
    </source>
</evidence>
<organism evidence="2 3">
    <name type="scientific">Laetiporus sulphureus 93-53</name>
    <dbReference type="NCBI Taxonomy" id="1314785"/>
    <lineage>
        <taxon>Eukaryota</taxon>
        <taxon>Fungi</taxon>
        <taxon>Dikarya</taxon>
        <taxon>Basidiomycota</taxon>
        <taxon>Agaricomycotina</taxon>
        <taxon>Agaricomycetes</taxon>
        <taxon>Polyporales</taxon>
        <taxon>Laetiporus</taxon>
    </lineage>
</organism>
<dbReference type="AlphaFoldDB" id="A0A165G542"/>
<feature type="region of interest" description="Disordered" evidence="1">
    <location>
        <begin position="123"/>
        <end position="220"/>
    </location>
</feature>
<keyword evidence="3" id="KW-1185">Reference proteome</keyword>
<evidence type="ECO:0000313" key="3">
    <source>
        <dbReference type="Proteomes" id="UP000076871"/>
    </source>
</evidence>
<name>A0A165G542_9APHY</name>
<dbReference type="OrthoDB" id="2804150at2759"/>
<dbReference type="RefSeq" id="XP_040767583.1">
    <property type="nucleotide sequence ID" value="XM_040902567.1"/>
</dbReference>
<dbReference type="InParanoid" id="A0A165G542"/>